<dbReference type="GO" id="GO:0016020">
    <property type="term" value="C:membrane"/>
    <property type="evidence" value="ECO:0007669"/>
    <property type="project" value="UniProtKB-SubCell"/>
</dbReference>
<dbReference type="PANTHER" id="PTHR23506">
    <property type="entry name" value="GH10249P"/>
    <property type="match status" value="1"/>
</dbReference>
<dbReference type="Pfam" id="PF07690">
    <property type="entry name" value="MFS_1"/>
    <property type="match status" value="1"/>
</dbReference>
<evidence type="ECO:0000256" key="5">
    <source>
        <dbReference type="ARBA" id="ARBA00022989"/>
    </source>
</evidence>
<dbReference type="InterPro" id="IPR050930">
    <property type="entry name" value="MFS_Vesicular_Transporter"/>
</dbReference>
<organism evidence="9 10">
    <name type="scientific">Dothistroma septosporum (strain NZE10 / CBS 128990)</name>
    <name type="common">Red band needle blight fungus</name>
    <name type="synonym">Mycosphaerella pini</name>
    <dbReference type="NCBI Taxonomy" id="675120"/>
    <lineage>
        <taxon>Eukaryota</taxon>
        <taxon>Fungi</taxon>
        <taxon>Dikarya</taxon>
        <taxon>Ascomycota</taxon>
        <taxon>Pezizomycotina</taxon>
        <taxon>Dothideomycetes</taxon>
        <taxon>Dothideomycetidae</taxon>
        <taxon>Mycosphaerellales</taxon>
        <taxon>Mycosphaerellaceae</taxon>
        <taxon>Dothistroma</taxon>
    </lineage>
</organism>
<dbReference type="HOGENOM" id="CLU_001265_51_1_1"/>
<comment type="similarity">
    <text evidence="2">Belongs to the major facilitator superfamily. Vesicular transporter family.</text>
</comment>
<evidence type="ECO:0000313" key="10">
    <source>
        <dbReference type="Proteomes" id="UP000016933"/>
    </source>
</evidence>
<feature type="transmembrane region" description="Helical" evidence="7">
    <location>
        <begin position="91"/>
        <end position="112"/>
    </location>
</feature>
<evidence type="ECO:0000313" key="9">
    <source>
        <dbReference type="EMBL" id="EME41746.1"/>
    </source>
</evidence>
<dbReference type="OrthoDB" id="5086884at2759"/>
<keyword evidence="5 7" id="KW-1133">Transmembrane helix</keyword>
<feature type="transmembrane region" description="Helical" evidence="7">
    <location>
        <begin position="148"/>
        <end position="170"/>
    </location>
</feature>
<dbReference type="CDD" id="cd17325">
    <property type="entry name" value="MFS_MdtG_SLC18_like"/>
    <property type="match status" value="1"/>
</dbReference>
<dbReference type="OMA" id="MSGINNT"/>
<dbReference type="GO" id="GO:0022857">
    <property type="term" value="F:transmembrane transporter activity"/>
    <property type="evidence" value="ECO:0007669"/>
    <property type="project" value="InterPro"/>
</dbReference>
<feature type="transmembrane region" description="Helical" evidence="7">
    <location>
        <begin position="275"/>
        <end position="296"/>
    </location>
</feature>
<feature type="domain" description="Major facilitator superfamily (MFS) profile" evidence="8">
    <location>
        <begin position="21"/>
        <end position="445"/>
    </location>
</feature>
<dbReference type="InterPro" id="IPR020846">
    <property type="entry name" value="MFS_dom"/>
</dbReference>
<evidence type="ECO:0000256" key="4">
    <source>
        <dbReference type="ARBA" id="ARBA00022692"/>
    </source>
</evidence>
<evidence type="ECO:0000256" key="1">
    <source>
        <dbReference type="ARBA" id="ARBA00004141"/>
    </source>
</evidence>
<keyword evidence="6 7" id="KW-0472">Membrane</keyword>
<feature type="transmembrane region" description="Helical" evidence="7">
    <location>
        <begin position="57"/>
        <end position="79"/>
    </location>
</feature>
<feature type="transmembrane region" description="Helical" evidence="7">
    <location>
        <begin position="347"/>
        <end position="366"/>
    </location>
</feature>
<evidence type="ECO:0000256" key="2">
    <source>
        <dbReference type="ARBA" id="ARBA00006829"/>
    </source>
</evidence>
<dbReference type="InterPro" id="IPR011701">
    <property type="entry name" value="MFS"/>
</dbReference>
<feature type="transmembrane region" description="Helical" evidence="7">
    <location>
        <begin position="308"/>
        <end position="327"/>
    </location>
</feature>
<dbReference type="PRINTS" id="PR01035">
    <property type="entry name" value="TCRTETA"/>
</dbReference>
<accession>N1PKD9</accession>
<dbReference type="PANTHER" id="PTHR23506:SF35">
    <property type="entry name" value="MAJOR FACILITATOR SUPERFAMILY (MFS) PROFILE DOMAIN-CONTAINING PROTEIN-RELATED"/>
    <property type="match status" value="1"/>
</dbReference>
<feature type="transmembrane region" description="Helical" evidence="7">
    <location>
        <begin position="244"/>
        <end position="263"/>
    </location>
</feature>
<name>N1PKD9_DOTSN</name>
<evidence type="ECO:0000256" key="3">
    <source>
        <dbReference type="ARBA" id="ARBA00022448"/>
    </source>
</evidence>
<dbReference type="InterPro" id="IPR036259">
    <property type="entry name" value="MFS_trans_sf"/>
</dbReference>
<evidence type="ECO:0000256" key="6">
    <source>
        <dbReference type="ARBA" id="ARBA00023136"/>
    </source>
</evidence>
<protein>
    <recommendedName>
        <fullName evidence="8">Major facilitator superfamily (MFS) profile domain-containing protein</fullName>
    </recommendedName>
</protein>
<sequence>MPVLKTQSWRSSKALLIFTATLGLFTAENFLYGFVVPILPYMIETRLHQSPSTTQTFTTTLLVLLGLISIPAAPIIGSLADRCPTRKMPLLLSLLGCAVGTILVALTPSVWAVYLGRILQGIAGTGAWIVGLAMLADAAGGKHLGKALGMAGSFITAGIILGPAIAGVLLQWCGYWWAWSVPLALLAIGLVARLAMIEERKVEKVPNEDDGGNEEAPLLDGERDEGDVKVATARGFYGVMLRKGVVWASIFNVTAFAMVVSGFDATLPVHLRDTFGWGSAPIGSVFLGLQIPAMFLSPLVGWLRDKIGLRWPTSIGWALTAPLLWFAGVPGKDNFLGVGAGARGEGAFVASIVGVGITSAFVRGAGTFQLTTTLRELQAADPNIFGPGGASSRIFSLTEMSFATGLMLGPLICGSLADAVGFYYTSCALGMSIVSRNPDFTLTHF</sequence>
<keyword evidence="3" id="KW-0813">Transport</keyword>
<evidence type="ECO:0000256" key="7">
    <source>
        <dbReference type="SAM" id="Phobius"/>
    </source>
</evidence>
<dbReference type="eggNOG" id="KOG3764">
    <property type="taxonomic scope" value="Eukaryota"/>
</dbReference>
<feature type="transmembrane region" description="Helical" evidence="7">
    <location>
        <begin position="176"/>
        <end position="196"/>
    </location>
</feature>
<dbReference type="AlphaFoldDB" id="N1PKD9"/>
<gene>
    <name evidence="9" type="ORF">DOTSEDRAFT_135670</name>
</gene>
<dbReference type="InterPro" id="IPR001958">
    <property type="entry name" value="Tet-R_TetA/multi-R_MdtG-like"/>
</dbReference>
<dbReference type="EMBL" id="KB446542">
    <property type="protein sequence ID" value="EME41746.1"/>
    <property type="molecule type" value="Genomic_DNA"/>
</dbReference>
<dbReference type="Gene3D" id="1.20.1250.20">
    <property type="entry name" value="MFS general substrate transporter like domains"/>
    <property type="match status" value="1"/>
</dbReference>
<evidence type="ECO:0000259" key="8">
    <source>
        <dbReference type="PROSITE" id="PS50850"/>
    </source>
</evidence>
<dbReference type="Proteomes" id="UP000016933">
    <property type="component" value="Unassembled WGS sequence"/>
</dbReference>
<proteinExistence type="inferred from homology"/>
<reference evidence="10" key="1">
    <citation type="journal article" date="2012" name="PLoS Genet.">
        <title>The genomes of the fungal plant pathogens Cladosporium fulvum and Dothistroma septosporum reveal adaptation to different hosts and lifestyles but also signatures of common ancestry.</title>
        <authorList>
            <person name="de Wit P.J.G.M."/>
            <person name="van der Burgt A."/>
            <person name="Oekmen B."/>
            <person name="Stergiopoulos I."/>
            <person name="Abd-Elsalam K.A."/>
            <person name="Aerts A.L."/>
            <person name="Bahkali A.H."/>
            <person name="Beenen H.G."/>
            <person name="Chettri P."/>
            <person name="Cox M.P."/>
            <person name="Datema E."/>
            <person name="de Vries R.P."/>
            <person name="Dhillon B."/>
            <person name="Ganley A.R."/>
            <person name="Griffiths S.A."/>
            <person name="Guo Y."/>
            <person name="Hamelin R.C."/>
            <person name="Henrissat B."/>
            <person name="Kabir M.S."/>
            <person name="Jashni M.K."/>
            <person name="Kema G."/>
            <person name="Klaubauf S."/>
            <person name="Lapidus A."/>
            <person name="Levasseur A."/>
            <person name="Lindquist E."/>
            <person name="Mehrabi R."/>
            <person name="Ohm R.A."/>
            <person name="Owen T.J."/>
            <person name="Salamov A."/>
            <person name="Schwelm A."/>
            <person name="Schijlen E."/>
            <person name="Sun H."/>
            <person name="van den Burg H.A."/>
            <person name="van Ham R.C.H.J."/>
            <person name="Zhang S."/>
            <person name="Goodwin S.B."/>
            <person name="Grigoriev I.V."/>
            <person name="Collemare J."/>
            <person name="Bradshaw R.E."/>
        </authorList>
    </citation>
    <scope>NUCLEOTIDE SEQUENCE [LARGE SCALE GENOMIC DNA]</scope>
    <source>
        <strain evidence="10">NZE10 / CBS 128990</strain>
    </source>
</reference>
<feature type="transmembrane region" description="Helical" evidence="7">
    <location>
        <begin position="118"/>
        <end position="136"/>
    </location>
</feature>
<dbReference type="STRING" id="675120.N1PKD9"/>
<dbReference type="PROSITE" id="PS50850">
    <property type="entry name" value="MFS"/>
    <property type="match status" value="1"/>
</dbReference>
<comment type="subcellular location">
    <subcellularLocation>
        <location evidence="1">Membrane</location>
        <topology evidence="1">Multi-pass membrane protein</topology>
    </subcellularLocation>
</comment>
<reference evidence="9 10" key="2">
    <citation type="journal article" date="2012" name="PLoS Pathog.">
        <title>Diverse lifestyles and strategies of plant pathogenesis encoded in the genomes of eighteen Dothideomycetes fungi.</title>
        <authorList>
            <person name="Ohm R.A."/>
            <person name="Feau N."/>
            <person name="Henrissat B."/>
            <person name="Schoch C.L."/>
            <person name="Horwitz B.A."/>
            <person name="Barry K.W."/>
            <person name="Condon B.J."/>
            <person name="Copeland A.C."/>
            <person name="Dhillon B."/>
            <person name="Glaser F."/>
            <person name="Hesse C.N."/>
            <person name="Kosti I."/>
            <person name="LaButti K."/>
            <person name="Lindquist E.A."/>
            <person name="Lucas S."/>
            <person name="Salamov A.A."/>
            <person name="Bradshaw R.E."/>
            <person name="Ciuffetti L."/>
            <person name="Hamelin R.C."/>
            <person name="Kema G.H.J."/>
            <person name="Lawrence C."/>
            <person name="Scott J.A."/>
            <person name="Spatafora J.W."/>
            <person name="Turgeon B.G."/>
            <person name="de Wit P.J.G.M."/>
            <person name="Zhong S."/>
            <person name="Goodwin S.B."/>
            <person name="Grigoriev I.V."/>
        </authorList>
    </citation>
    <scope>NUCLEOTIDE SEQUENCE [LARGE SCALE GENOMIC DNA]</scope>
    <source>
        <strain evidence="10">NZE10 / CBS 128990</strain>
    </source>
</reference>
<keyword evidence="10" id="KW-1185">Reference proteome</keyword>
<dbReference type="SUPFAM" id="SSF103473">
    <property type="entry name" value="MFS general substrate transporter"/>
    <property type="match status" value="1"/>
</dbReference>
<keyword evidence="4 7" id="KW-0812">Transmembrane</keyword>